<dbReference type="GO" id="GO:0005886">
    <property type="term" value="C:plasma membrane"/>
    <property type="evidence" value="ECO:0007669"/>
    <property type="project" value="UniProtKB-SubCell"/>
</dbReference>
<keyword evidence="5 10" id="KW-0812">Transmembrane</keyword>
<keyword evidence="2 10" id="KW-0813">Transport</keyword>
<dbReference type="GO" id="GO:0015450">
    <property type="term" value="F:protein-transporting ATPase activity"/>
    <property type="evidence" value="ECO:0007669"/>
    <property type="project" value="InterPro"/>
</dbReference>
<comment type="caution">
    <text evidence="12">The sequence shown here is derived from an EMBL/GenBank/DDBJ whole genome shotgun (WGS) entry which is preliminary data.</text>
</comment>
<protein>
    <recommendedName>
        <fullName evidence="10">Protein-export membrane protein SecF</fullName>
    </recommendedName>
</protein>
<evidence type="ECO:0000256" key="5">
    <source>
        <dbReference type="ARBA" id="ARBA00022692"/>
    </source>
</evidence>
<feature type="domain" description="SSD" evidence="11">
    <location>
        <begin position="158"/>
        <end position="294"/>
    </location>
</feature>
<keyword evidence="8 10" id="KW-0811">Translocation</keyword>
<dbReference type="GO" id="GO:0065002">
    <property type="term" value="P:intracellular protein transmembrane transport"/>
    <property type="evidence" value="ECO:0007669"/>
    <property type="project" value="UniProtKB-UniRule"/>
</dbReference>
<dbReference type="InterPro" id="IPR055344">
    <property type="entry name" value="SecD_SecF_C_bact"/>
</dbReference>
<evidence type="ECO:0000256" key="4">
    <source>
        <dbReference type="ARBA" id="ARBA00022519"/>
    </source>
</evidence>
<dbReference type="Gene3D" id="1.20.1640.10">
    <property type="entry name" value="Multidrug efflux transporter AcrB transmembrane domain"/>
    <property type="match status" value="1"/>
</dbReference>
<dbReference type="InterPro" id="IPR000731">
    <property type="entry name" value="SSD"/>
</dbReference>
<dbReference type="InterPro" id="IPR022813">
    <property type="entry name" value="SecD/SecF_arch_bac"/>
</dbReference>
<dbReference type="AlphaFoldDB" id="A0A101J7H8"/>
<evidence type="ECO:0000313" key="12">
    <source>
        <dbReference type="EMBL" id="KUL21603.1"/>
    </source>
</evidence>
<keyword evidence="13" id="KW-1185">Reference proteome</keyword>
<dbReference type="NCBIfam" id="TIGR00966">
    <property type="entry name" value="transloc_SecF"/>
    <property type="match status" value="1"/>
</dbReference>
<keyword evidence="4" id="KW-0997">Cell inner membrane</keyword>
<evidence type="ECO:0000259" key="11">
    <source>
        <dbReference type="PROSITE" id="PS50156"/>
    </source>
</evidence>
<dbReference type="PROSITE" id="PS50156">
    <property type="entry name" value="SSD"/>
    <property type="match status" value="1"/>
</dbReference>
<feature type="transmembrane region" description="Helical" evidence="10">
    <location>
        <begin position="245"/>
        <end position="263"/>
    </location>
</feature>
<comment type="subunit">
    <text evidence="10">Forms a complex with SecD. Part of the essential Sec protein translocation apparatus which comprises SecA, SecYEG and auxiliary proteins SecDF. Other proteins may also be involved.</text>
</comment>
<feature type="transmembrane region" description="Helical" evidence="10">
    <location>
        <begin position="269"/>
        <end position="296"/>
    </location>
</feature>
<evidence type="ECO:0000256" key="3">
    <source>
        <dbReference type="ARBA" id="ARBA00022475"/>
    </source>
</evidence>
<dbReference type="NCBIfam" id="TIGR00916">
    <property type="entry name" value="2A0604s01"/>
    <property type="match status" value="1"/>
</dbReference>
<dbReference type="Pfam" id="PF02355">
    <property type="entry name" value="SecD_SecF_C"/>
    <property type="match status" value="1"/>
</dbReference>
<evidence type="ECO:0000256" key="6">
    <source>
        <dbReference type="ARBA" id="ARBA00022927"/>
    </source>
</evidence>
<dbReference type="Proteomes" id="UP000053937">
    <property type="component" value="Unassembled WGS sequence"/>
</dbReference>
<sequence>MRIFHKTSFNFIKHRKIAYVISMVLLLSGIVSLAFRGLNYGIDFRGGSEVVIRFDKNVEVGSVRAVLKEAGVSGTLKQYGIDRSFLLSTVFSGQTNELKALVSNAFNARFPDNRHEIVRIDSVGPSIASDLKWSALKALLGALAAILLYVGIRFELKFAAAGVVAIFHDVLTVLGLFSILGGLFAFMPLEMDQSIIAAFLTVAGYSITDTVVVYDRIRERIRGRKPSEYEAIFNESMNQTLSRTIITSGTTLISVLILFIFAGPAIRGFAFAVFTGILIGTYSSIFVAAPIVYDWLKATKSSVRLRGGSVS</sequence>
<reference evidence="12 13" key="1">
    <citation type="submission" date="2015-10" db="EMBL/GenBank/DDBJ databases">
        <title>Draft Genome Sequence of Chlorobium limicola strain Frasassi Growing under Artificial Lighting in the Frasassi Cave System.</title>
        <authorList>
            <person name="Mansor M."/>
            <person name="Macalady J."/>
        </authorList>
    </citation>
    <scope>NUCLEOTIDE SEQUENCE [LARGE SCALE GENOMIC DNA]</scope>
    <source>
        <strain evidence="12 13">Frasassi</strain>
    </source>
</reference>
<gene>
    <name evidence="10" type="primary">secF</name>
    <name evidence="12" type="ORF">ASB62_07980</name>
</gene>
<dbReference type="GO" id="GO:0006605">
    <property type="term" value="P:protein targeting"/>
    <property type="evidence" value="ECO:0007669"/>
    <property type="project" value="UniProtKB-UniRule"/>
</dbReference>
<comment type="similarity">
    <text evidence="10">Belongs to the SecD/SecF family. SecF subfamily.</text>
</comment>
<evidence type="ECO:0000313" key="13">
    <source>
        <dbReference type="Proteomes" id="UP000053937"/>
    </source>
</evidence>
<dbReference type="RefSeq" id="WP_059139372.1">
    <property type="nucleotide sequence ID" value="NZ_LMBR01000205.1"/>
</dbReference>
<dbReference type="InterPro" id="IPR022646">
    <property type="entry name" value="SecD/SecF_CS"/>
</dbReference>
<keyword evidence="6 10" id="KW-0653">Protein transport</keyword>
<proteinExistence type="inferred from homology"/>
<organism evidence="12 13">
    <name type="scientific">Chlorobium limicola</name>
    <dbReference type="NCBI Taxonomy" id="1092"/>
    <lineage>
        <taxon>Bacteria</taxon>
        <taxon>Pseudomonadati</taxon>
        <taxon>Chlorobiota</taxon>
        <taxon>Chlorobiia</taxon>
        <taxon>Chlorobiales</taxon>
        <taxon>Chlorobiaceae</taxon>
        <taxon>Chlorobium/Pelodictyon group</taxon>
        <taxon>Chlorobium</taxon>
    </lineage>
</organism>
<name>A0A101J7H8_CHLLI</name>
<feature type="transmembrane region" description="Helical" evidence="10">
    <location>
        <begin position="164"/>
        <end position="189"/>
    </location>
</feature>
<feature type="transmembrane region" description="Helical" evidence="10">
    <location>
        <begin position="133"/>
        <end position="152"/>
    </location>
</feature>
<feature type="transmembrane region" description="Helical" evidence="10">
    <location>
        <begin position="195"/>
        <end position="214"/>
    </location>
</feature>
<keyword evidence="9 10" id="KW-0472">Membrane</keyword>
<evidence type="ECO:0000256" key="1">
    <source>
        <dbReference type="ARBA" id="ARBA00004651"/>
    </source>
</evidence>
<dbReference type="InterPro" id="IPR005665">
    <property type="entry name" value="SecF_bac"/>
</dbReference>
<evidence type="ECO:0000256" key="7">
    <source>
        <dbReference type="ARBA" id="ARBA00022989"/>
    </source>
</evidence>
<dbReference type="OrthoDB" id="9805019at2"/>
<dbReference type="PANTHER" id="PTHR30081">
    <property type="entry name" value="PROTEIN-EXPORT MEMBRANE PROTEIN SEC"/>
    <property type="match status" value="1"/>
</dbReference>
<feature type="transmembrane region" description="Helical" evidence="10">
    <location>
        <begin position="16"/>
        <end position="35"/>
    </location>
</feature>
<dbReference type="EMBL" id="LMBR01000205">
    <property type="protein sequence ID" value="KUL21603.1"/>
    <property type="molecule type" value="Genomic_DNA"/>
</dbReference>
<keyword evidence="7 10" id="KW-1133">Transmembrane helix</keyword>
<dbReference type="PANTHER" id="PTHR30081:SF8">
    <property type="entry name" value="PROTEIN TRANSLOCASE SUBUNIT SECF"/>
    <property type="match status" value="1"/>
</dbReference>
<comment type="subcellular location">
    <subcellularLocation>
        <location evidence="1 10">Cell membrane</location>
        <topology evidence="1 10">Multi-pass membrane protein</topology>
    </subcellularLocation>
</comment>
<dbReference type="Pfam" id="PF07549">
    <property type="entry name" value="Sec_GG"/>
    <property type="match status" value="1"/>
</dbReference>
<comment type="function">
    <text evidence="10">Part of the Sec protein translocase complex. Interacts with the SecYEG preprotein conducting channel. SecDF uses the proton motive force (PMF) to complete protein translocation after the ATP-dependent function of SecA.</text>
</comment>
<accession>A0A101J7H8</accession>
<dbReference type="GO" id="GO:0043952">
    <property type="term" value="P:protein transport by the Sec complex"/>
    <property type="evidence" value="ECO:0007669"/>
    <property type="project" value="UniProtKB-UniRule"/>
</dbReference>
<evidence type="ECO:0000256" key="9">
    <source>
        <dbReference type="ARBA" id="ARBA00023136"/>
    </source>
</evidence>
<evidence type="ECO:0000256" key="10">
    <source>
        <dbReference type="HAMAP-Rule" id="MF_01464"/>
    </source>
</evidence>
<dbReference type="PRINTS" id="PR01755">
    <property type="entry name" value="SECFTRNLCASE"/>
</dbReference>
<dbReference type="InterPro" id="IPR048634">
    <property type="entry name" value="SecD_SecF_C"/>
</dbReference>
<dbReference type="SUPFAM" id="SSF82866">
    <property type="entry name" value="Multidrug efflux transporter AcrB transmembrane domain"/>
    <property type="match status" value="1"/>
</dbReference>
<dbReference type="InterPro" id="IPR022645">
    <property type="entry name" value="SecD/SecF_bac"/>
</dbReference>
<dbReference type="HAMAP" id="MF_01464_B">
    <property type="entry name" value="SecF_B"/>
    <property type="match status" value="1"/>
</dbReference>
<evidence type="ECO:0000256" key="2">
    <source>
        <dbReference type="ARBA" id="ARBA00022448"/>
    </source>
</evidence>
<keyword evidence="3 10" id="KW-1003">Cell membrane</keyword>
<evidence type="ECO:0000256" key="8">
    <source>
        <dbReference type="ARBA" id="ARBA00023010"/>
    </source>
</evidence>